<dbReference type="HAMAP" id="MF_00057">
    <property type="entry name" value="KdsB"/>
    <property type="match status" value="1"/>
</dbReference>
<evidence type="ECO:0000256" key="1">
    <source>
        <dbReference type="ARBA" id="ARBA00022679"/>
    </source>
</evidence>
<proteinExistence type="inferred from homology"/>
<dbReference type="GO" id="GO:0016779">
    <property type="term" value="F:nucleotidyltransferase activity"/>
    <property type="evidence" value="ECO:0007669"/>
    <property type="project" value="UniProtKB-KW"/>
</dbReference>
<dbReference type="SUPFAM" id="SSF53448">
    <property type="entry name" value="Nucleotide-diphospho-sugar transferases"/>
    <property type="match status" value="1"/>
</dbReference>
<comment type="pathway">
    <text evidence="4">Nucleotide-sugar biosynthesis; CMP-3-deoxy-D-manno-octulosonate biosynthesis; CMP-3-deoxy-D-manno-octulosonate from 3-deoxy-D-manno-octulosonate and CTP: step 1/1.</text>
</comment>
<evidence type="ECO:0000256" key="3">
    <source>
        <dbReference type="ARBA" id="ARBA00022985"/>
    </source>
</evidence>
<dbReference type="NCBIfam" id="NF003952">
    <property type="entry name" value="PRK05450.1-5"/>
    <property type="match status" value="1"/>
</dbReference>
<dbReference type="RefSeq" id="WP_215436176.1">
    <property type="nucleotide sequence ID" value="NZ_AP025943.1"/>
</dbReference>
<comment type="similarity">
    <text evidence="4">Belongs to the KdsB family.</text>
</comment>
<protein>
    <recommendedName>
        <fullName evidence="4">3-deoxy-manno-octulosonate cytidylyltransferase</fullName>
        <ecNumber evidence="4">2.7.7.38</ecNumber>
    </recommendedName>
    <alternativeName>
        <fullName evidence="4">CMP-2-keto-3-deoxyoctulosonic acid synthase</fullName>
        <shortName evidence="4">CKS</shortName>
        <shortName evidence="4">CMP-KDO synthase</shortName>
    </alternativeName>
</protein>
<keyword evidence="6" id="KW-1185">Reference proteome</keyword>
<gene>
    <name evidence="4 5" type="primary">kdsB</name>
    <name evidence="5" type="ORF">Abiwalacus_17420</name>
</gene>
<keyword evidence="1 4" id="KW-0808">Transferase</keyword>
<dbReference type="EMBL" id="AP025943">
    <property type="protein sequence ID" value="BDL44168.1"/>
    <property type="molecule type" value="Genomic_DNA"/>
</dbReference>
<keyword evidence="4" id="KW-0963">Cytoplasm</keyword>
<comment type="function">
    <text evidence="4">Activates KDO (a required 8-carbon sugar) for incorporation into bacterial lipopolysaccharide in Gram-negative bacteria.</text>
</comment>
<dbReference type="PANTHER" id="PTHR42866">
    <property type="entry name" value="3-DEOXY-MANNO-OCTULOSONATE CYTIDYLYLTRANSFERASE"/>
    <property type="match status" value="1"/>
</dbReference>
<comment type="subcellular location">
    <subcellularLocation>
        <location evidence="4">Cytoplasm</location>
    </subcellularLocation>
</comment>
<sequence length="249" mass="27203">MASAPLHHIIGLIPARWGSSRFPGKPLHPIAGKPLVQHVWERVSQCSRLDDMAIATDDERILEAALAFGAKAIMTSPDHPSGSDRLAEAVQAFPSATHIVNIQGDEPLIDPALIDRLAGVLAADPALPMATVACLIDREEDLDNPNIVKVVLAGSGDALYFSRSVIPFARNSRISSPLRHLGIYAYRRDFLENYVRWKPTPLELTESLEQLRALENGAKIRVILTDHVSVGVDTPEQAAQVEQILLNTH</sequence>
<keyword evidence="3 4" id="KW-0448">Lipopolysaccharide biosynthesis</keyword>
<keyword evidence="2 4" id="KW-0548">Nucleotidyltransferase</keyword>
<dbReference type="InterPro" id="IPR029044">
    <property type="entry name" value="Nucleotide-diphossugar_trans"/>
</dbReference>
<dbReference type="CDD" id="cd02517">
    <property type="entry name" value="CMP-KDO-Synthetase"/>
    <property type="match status" value="1"/>
</dbReference>
<organism evidence="5 6">
    <name type="scientific">Akkermansia biwaensis</name>
    <dbReference type="NCBI Taxonomy" id="2946555"/>
    <lineage>
        <taxon>Bacteria</taxon>
        <taxon>Pseudomonadati</taxon>
        <taxon>Verrucomicrobiota</taxon>
        <taxon>Verrucomicrobiia</taxon>
        <taxon>Verrucomicrobiales</taxon>
        <taxon>Akkermansiaceae</taxon>
        <taxon>Akkermansia</taxon>
    </lineage>
</organism>
<evidence type="ECO:0000256" key="2">
    <source>
        <dbReference type="ARBA" id="ARBA00022695"/>
    </source>
</evidence>
<dbReference type="NCBIfam" id="NF003950">
    <property type="entry name" value="PRK05450.1-3"/>
    <property type="match status" value="1"/>
</dbReference>
<dbReference type="Proteomes" id="UP001062263">
    <property type="component" value="Chromosome"/>
</dbReference>
<accession>A0ABM7ZHG4</accession>
<dbReference type="EC" id="2.7.7.38" evidence="4"/>
<dbReference type="InterPro" id="IPR004528">
    <property type="entry name" value="KdsB"/>
</dbReference>
<comment type="catalytic activity">
    <reaction evidence="4">
        <text>3-deoxy-alpha-D-manno-oct-2-ulosonate + CTP = CMP-3-deoxy-beta-D-manno-octulosonate + diphosphate</text>
        <dbReference type="Rhea" id="RHEA:23448"/>
        <dbReference type="ChEBI" id="CHEBI:33019"/>
        <dbReference type="ChEBI" id="CHEBI:37563"/>
        <dbReference type="ChEBI" id="CHEBI:85986"/>
        <dbReference type="ChEBI" id="CHEBI:85987"/>
        <dbReference type="EC" id="2.7.7.38"/>
    </reaction>
</comment>
<dbReference type="InterPro" id="IPR003329">
    <property type="entry name" value="Cytidylyl_trans"/>
</dbReference>
<evidence type="ECO:0000313" key="5">
    <source>
        <dbReference type="EMBL" id="BDL44168.1"/>
    </source>
</evidence>
<evidence type="ECO:0000313" key="6">
    <source>
        <dbReference type="Proteomes" id="UP001062263"/>
    </source>
</evidence>
<name>A0ABM7ZHG4_9BACT</name>
<dbReference type="PANTHER" id="PTHR42866:SF2">
    <property type="entry name" value="3-DEOXY-MANNO-OCTULOSONATE CYTIDYLYLTRANSFERASE, MITOCHONDRIAL"/>
    <property type="match status" value="1"/>
</dbReference>
<dbReference type="Gene3D" id="3.90.550.10">
    <property type="entry name" value="Spore Coat Polysaccharide Biosynthesis Protein SpsA, Chain A"/>
    <property type="match status" value="1"/>
</dbReference>
<dbReference type="NCBIfam" id="TIGR00466">
    <property type="entry name" value="kdsB"/>
    <property type="match status" value="1"/>
</dbReference>
<reference evidence="5" key="1">
    <citation type="submission" date="2022-06" db="EMBL/GenBank/DDBJ databases">
        <title>Akkermansia biwalacus sp. nov., an anaerobic mucin-degrading bacterium isolated from human intestine.</title>
        <authorList>
            <person name="Kobayashi Y."/>
            <person name="Inoue S."/>
            <person name="Kawahara T."/>
            <person name="Kohda N."/>
        </authorList>
    </citation>
    <scope>NUCLEOTIDE SEQUENCE</scope>
    <source>
        <strain evidence="5">WON2089</strain>
    </source>
</reference>
<dbReference type="NCBIfam" id="NF009905">
    <property type="entry name" value="PRK13368.1"/>
    <property type="match status" value="1"/>
</dbReference>
<evidence type="ECO:0000256" key="4">
    <source>
        <dbReference type="HAMAP-Rule" id="MF_00057"/>
    </source>
</evidence>
<dbReference type="Pfam" id="PF02348">
    <property type="entry name" value="CTP_transf_3"/>
    <property type="match status" value="1"/>
</dbReference>